<dbReference type="PROSITE" id="PS50002">
    <property type="entry name" value="SH3"/>
    <property type="match status" value="1"/>
</dbReference>
<dbReference type="PROSITE" id="PS50212">
    <property type="entry name" value="RASGEF_NTER"/>
    <property type="match status" value="1"/>
</dbReference>
<dbReference type="SMART" id="SM00147">
    <property type="entry name" value="RasGEF"/>
    <property type="match status" value="1"/>
</dbReference>
<evidence type="ECO:0000256" key="5">
    <source>
        <dbReference type="SAM" id="MobiDB-lite"/>
    </source>
</evidence>
<evidence type="ECO:0000259" key="7">
    <source>
        <dbReference type="PROSITE" id="PS50009"/>
    </source>
</evidence>
<proteinExistence type="predicted"/>
<keyword evidence="2 3" id="KW-0344">Guanine-nucleotide releasing factor</keyword>
<dbReference type="InterPro" id="IPR036964">
    <property type="entry name" value="RASGEF_cat_dom_sf"/>
</dbReference>
<dbReference type="Gene3D" id="1.10.840.10">
    <property type="entry name" value="Ras guanine-nucleotide exchange factors catalytic domain"/>
    <property type="match status" value="1"/>
</dbReference>
<evidence type="ECO:0000313" key="10">
    <source>
        <dbReference type="Proteomes" id="UP000094801"/>
    </source>
</evidence>
<feature type="region of interest" description="Disordered" evidence="5">
    <location>
        <begin position="543"/>
        <end position="643"/>
    </location>
</feature>
<dbReference type="InterPro" id="IPR001895">
    <property type="entry name" value="RASGEF_cat_dom"/>
</dbReference>
<feature type="compositionally biased region" description="Polar residues" evidence="5">
    <location>
        <begin position="353"/>
        <end position="362"/>
    </location>
</feature>
<evidence type="ECO:0000313" key="9">
    <source>
        <dbReference type="EMBL" id="ODV84396.1"/>
    </source>
</evidence>
<dbReference type="Gene3D" id="2.30.30.40">
    <property type="entry name" value="SH3 Domains"/>
    <property type="match status" value="1"/>
</dbReference>
<dbReference type="STRING" id="983967.A0A1E4SY40"/>
<dbReference type="Pfam" id="PF00617">
    <property type="entry name" value="RasGEF"/>
    <property type="match status" value="1"/>
</dbReference>
<feature type="region of interest" description="Disordered" evidence="5">
    <location>
        <begin position="272"/>
        <end position="327"/>
    </location>
</feature>
<dbReference type="InterPro" id="IPR023578">
    <property type="entry name" value="Ras_GEF_dom_sf"/>
</dbReference>
<name>A0A1E4SY40_9ASCO</name>
<dbReference type="InterPro" id="IPR008937">
    <property type="entry name" value="Ras-like_GEF"/>
</dbReference>
<feature type="domain" description="SH3" evidence="6">
    <location>
        <begin position="735"/>
        <end position="803"/>
    </location>
</feature>
<dbReference type="PANTHER" id="PTHR23113:SF354">
    <property type="entry name" value="BUD SITE SELECTION PROTEIN 5"/>
    <property type="match status" value="1"/>
</dbReference>
<dbReference type="PROSITE" id="PS50009">
    <property type="entry name" value="RASGEF_CAT"/>
    <property type="match status" value="1"/>
</dbReference>
<reference evidence="10" key="1">
    <citation type="submission" date="2016-04" db="EMBL/GenBank/DDBJ databases">
        <title>Comparative genomics of biotechnologically important yeasts.</title>
        <authorList>
            <consortium name="DOE Joint Genome Institute"/>
            <person name="Riley R."/>
            <person name="Haridas S."/>
            <person name="Wolfe K.H."/>
            <person name="Lopes M.R."/>
            <person name="Hittinger C.T."/>
            <person name="Goker M."/>
            <person name="Salamov A."/>
            <person name="Wisecaver J."/>
            <person name="Long T.M."/>
            <person name="Aerts A.L."/>
            <person name="Barry K."/>
            <person name="Choi C."/>
            <person name="Clum A."/>
            <person name="Coughlan A.Y."/>
            <person name="Deshpande S."/>
            <person name="Douglass A.P."/>
            <person name="Hanson S.J."/>
            <person name="Klenk H.-P."/>
            <person name="Labutti K."/>
            <person name="Lapidus A."/>
            <person name="Lindquist E."/>
            <person name="Lipzen A."/>
            <person name="Meier-Kolthoff J.P."/>
            <person name="Ohm R.A."/>
            <person name="Otillar R.P."/>
            <person name="Pangilinan J."/>
            <person name="Peng Y."/>
            <person name="Rokas A."/>
            <person name="Rosa C.A."/>
            <person name="Scheuner C."/>
            <person name="Sibirny A.A."/>
            <person name="Slot J.C."/>
            <person name="Stielow J.B."/>
            <person name="Sun H."/>
            <person name="Kurtzman C.P."/>
            <person name="Blackwell M."/>
            <person name="Grigoriev I.V."/>
            <person name="Jeffries T.W."/>
        </authorList>
    </citation>
    <scope>NUCLEOTIDE SEQUENCE [LARGE SCALE GENOMIC DNA]</scope>
    <source>
        <strain evidence="10">NRRL YB-2248</strain>
    </source>
</reference>
<feature type="compositionally biased region" description="Basic and acidic residues" evidence="5">
    <location>
        <begin position="63"/>
        <end position="77"/>
    </location>
</feature>
<dbReference type="OrthoDB" id="546434at2759"/>
<dbReference type="InterPro" id="IPR000651">
    <property type="entry name" value="Ras-like_Gua-exchang_fac_N"/>
</dbReference>
<dbReference type="GO" id="GO:0007265">
    <property type="term" value="P:Ras protein signal transduction"/>
    <property type="evidence" value="ECO:0007669"/>
    <property type="project" value="TreeGrafter"/>
</dbReference>
<feature type="compositionally biased region" description="Polar residues" evidence="5">
    <location>
        <begin position="1104"/>
        <end position="1114"/>
    </location>
</feature>
<sequence>MSSSNSPNDDDGFTFELANHKPSKDSFQTPKVSNLEDFESPDFKGTSPLKLSKSLTSNPKGNTAKDDENMATTPKDKQDFNYIFDQLSPMPGSWILNQGPTFEDSSFSKDETSEVKYGDCLNSVEGSPSSINQRGLTITSLQGEFKQELFQDKITETSTVEETQSLRFAPVSSSIPSIPLTDSLSNKTSNYISHEGSDLTKSLGLFSNGKKETYNEQDHSSTTIKTNEFAIDDSILDQTENTTYQTNNEIDDGSSVSESNFIDLDNEDFSQIQSPSDFQRDTNATPTSNNFHFQQYEDDQTTPVVNDSKRFTNPLDSEDFKFSGLRSSKGASPIMNIPIYEEEEEEDAGLQDYSKNSSTTFNKEPLSPPSTPSTTEKVLGGLENMNLSNAKHISTSSSLYSSRDSAAPVTNLQGQLASIPESSSFRIEAEDGQAQSTYKSVSGIRAPALSLNNQTTIRQSTSSSIYSVPENGSHFPANSSLIQINENEEELPKSEPDQFSDPISKLDTQASKTYRSRAAVESITSSVYSPVDSRFIINNPINSHSPVESTFTSSNATANNASSSGSASARSEPHSQSSSLKDHSSSVSPSSATANSISTSTSSIPDKPNGTHGVLGSLGSSTGIQKASSTSAPVEFSSTEYAQDYQKKPRVSVRQTSLYHNFNENKKNSTINTNAVALSDKERPVPDSKTFGSTNTMDALLANSQSSKYLHDLTSSDTGLFDDGDDDGAGGEEDTSALFVTATYPFDASTLDSENDAAICLSFQQNDIAFTYSLDDSGWGEVTLINTLKRGWVPMNYFRATLVNGLENDDLALGSDSSKKLSSNAKLAASKKPLKKLFKSAGTFLLNPQNKPVYVKGELKGYTFDISYINGITLGIRMLLKETDCISRTSEIVQKKPAIRKLRKKLLRDWSDLIFKAKDYLHTVDVSKIEYLQLMTYQVLQKSITFLDIWALESDDLNSTAQMQALVNPSSRSLTPIVYLNSQPTASYRISEIYNHLITYLALMSGRLDLVEHNVLGCQVLENVNNHVNLLVEELKFIGTITKTLVPANVPQPHSRKGAPAQVSIPEQFKILDSNSLKLDELLVQLNKHVTVLTDVANRRNISNNIKGSTSGRSIHNKNGLVRNATGKSTASRKVHNKQQPLNDIYFYSREGGGVISSSCAMVGLVTSSYKLIRSFITYTKDFELPASRKYPNFQKINISPQQFVKKCSVGLMSDKDVNRQVQQHQQKPTINEELSSPVIPSGYKANRESKRFSIFRAGDSGDMELNPDGLDFLSEIAPKNSSPFISNGDGTFDQFLDNGNSPDIKLSGLGLTSSSLVSAIDTSNHEDEILRGSDNELLGASFKSLVALLTDENSPPDYFFTSTFFLTFRIFSHGTILLEELVSRFDVSDKILEAERRNATGRNMYSSTESKLKTRRKLVCKTFQLWLESYWKPKTDYILLAPLLNFFNEAVKEVLPIEAFKLIEVASKLVGQPPVETIKDRLNYYNNIDNESQLIPRKISPKLQKKHISKHLSTFSFSSPNGYMNELDTYNSFLEDIETYGLEKVETSNSLTASRNSSIGDHQNPGSNSLLLTPGHIETIEKIIISYRNMLQEHWIRNQTIQTNHFVPMDTISLLDSWWKTSQETWKIVNQDLALLNFNGLEIAKQLTLIESKMFCSIKAEELLNQNFTSKKLHLNLSPNIQKSVLFTNLLSDYVIESVLTPNLTMKQRVHALKCWLKVAISCLYLRNFNTLASIMTSLQSFLISRITKIWDGLSEKYKDLFQYLASIIHPDKNYLVYRTKLKEILSSNLEEDLDVPIVPYVSLFLQDLTFIVDGNPNYRTNSKSFLNQKLINIDKYFRITRIISDLQTLQIPYRDVGELGAIYNDGKVDLIRSNTIKNLKTQLSSEDDTNYVDMFDIMGVPCLQELTLLEIWKVKQIGSSEDDRAWKLSCDIQPRDE</sequence>
<dbReference type="Gene3D" id="1.20.870.10">
    <property type="entry name" value="Son of sevenless (SoS) protein Chain: S domain 1"/>
    <property type="match status" value="1"/>
</dbReference>
<evidence type="ECO:0000256" key="3">
    <source>
        <dbReference type="PROSITE-ProRule" id="PRU00168"/>
    </source>
</evidence>
<evidence type="ECO:0000256" key="4">
    <source>
        <dbReference type="PROSITE-ProRule" id="PRU00192"/>
    </source>
</evidence>
<organism evidence="9 10">
    <name type="scientific">[Candida] arabinofermentans NRRL YB-2248</name>
    <dbReference type="NCBI Taxonomy" id="983967"/>
    <lineage>
        <taxon>Eukaryota</taxon>
        <taxon>Fungi</taxon>
        <taxon>Dikarya</taxon>
        <taxon>Ascomycota</taxon>
        <taxon>Saccharomycotina</taxon>
        <taxon>Pichiomycetes</taxon>
        <taxon>Pichiales</taxon>
        <taxon>Pichiaceae</taxon>
        <taxon>Ogataea</taxon>
        <taxon>Ogataea/Candida clade</taxon>
    </lineage>
</organism>
<feature type="compositionally biased region" description="Low complexity" evidence="5">
    <location>
        <begin position="549"/>
        <end position="603"/>
    </location>
</feature>
<feature type="compositionally biased region" description="Polar residues" evidence="5">
    <location>
        <begin position="618"/>
        <end position="641"/>
    </location>
</feature>
<accession>A0A1E4SY40</accession>
<dbReference type="InterPro" id="IPR001452">
    <property type="entry name" value="SH3_domain"/>
</dbReference>
<feature type="region of interest" description="Disordered" evidence="5">
    <location>
        <begin position="1"/>
        <end position="77"/>
    </location>
</feature>
<dbReference type="Proteomes" id="UP000094801">
    <property type="component" value="Unassembled WGS sequence"/>
</dbReference>
<evidence type="ECO:0008006" key="11">
    <source>
        <dbReference type="Google" id="ProtNLM"/>
    </source>
</evidence>
<dbReference type="SUPFAM" id="SSF48366">
    <property type="entry name" value="Ras GEF"/>
    <property type="match status" value="1"/>
</dbReference>
<dbReference type="GO" id="GO:0005085">
    <property type="term" value="F:guanyl-nucleotide exchange factor activity"/>
    <property type="evidence" value="ECO:0007669"/>
    <property type="project" value="UniProtKB-KW"/>
</dbReference>
<feature type="compositionally biased region" description="Polar residues" evidence="5">
    <location>
        <begin position="272"/>
        <end position="293"/>
    </location>
</feature>
<dbReference type="PANTHER" id="PTHR23113">
    <property type="entry name" value="GUANINE NUCLEOTIDE EXCHANGE FACTOR"/>
    <property type="match status" value="1"/>
</dbReference>
<gene>
    <name evidence="9" type="ORF">CANARDRAFT_8749</name>
</gene>
<feature type="compositionally biased region" description="Low complexity" evidence="5">
    <location>
        <begin position="46"/>
        <end position="60"/>
    </location>
</feature>
<dbReference type="Pfam" id="PF00618">
    <property type="entry name" value="RasGEF_N"/>
    <property type="match status" value="1"/>
</dbReference>
<feature type="domain" description="N-terminal Ras-GEF" evidence="8">
    <location>
        <begin position="1334"/>
        <end position="1471"/>
    </location>
</feature>
<dbReference type="InterPro" id="IPR036028">
    <property type="entry name" value="SH3-like_dom_sf"/>
</dbReference>
<evidence type="ECO:0000259" key="6">
    <source>
        <dbReference type="PROSITE" id="PS50002"/>
    </source>
</evidence>
<dbReference type="GO" id="GO:0005886">
    <property type="term" value="C:plasma membrane"/>
    <property type="evidence" value="ECO:0007669"/>
    <property type="project" value="TreeGrafter"/>
</dbReference>
<keyword evidence="10" id="KW-1185">Reference proteome</keyword>
<keyword evidence="1 4" id="KW-0728">SH3 domain</keyword>
<evidence type="ECO:0000256" key="1">
    <source>
        <dbReference type="ARBA" id="ARBA00022443"/>
    </source>
</evidence>
<feature type="region of interest" description="Disordered" evidence="5">
    <location>
        <begin position="1104"/>
        <end position="1136"/>
    </location>
</feature>
<dbReference type="SUPFAM" id="SSF50044">
    <property type="entry name" value="SH3-domain"/>
    <property type="match status" value="1"/>
</dbReference>
<dbReference type="SMART" id="SM00229">
    <property type="entry name" value="RasGEFN"/>
    <property type="match status" value="1"/>
</dbReference>
<feature type="region of interest" description="Disordered" evidence="5">
    <location>
        <begin position="487"/>
        <end position="521"/>
    </location>
</feature>
<feature type="region of interest" description="Disordered" evidence="5">
    <location>
        <begin position="344"/>
        <end position="377"/>
    </location>
</feature>
<evidence type="ECO:0000256" key="2">
    <source>
        <dbReference type="ARBA" id="ARBA00022658"/>
    </source>
</evidence>
<protein>
    <recommendedName>
        <fullName evidence="11">Bud site selection protein 5</fullName>
    </recommendedName>
</protein>
<evidence type="ECO:0000259" key="8">
    <source>
        <dbReference type="PROSITE" id="PS50212"/>
    </source>
</evidence>
<feature type="domain" description="Ras-GEF" evidence="7">
    <location>
        <begin position="1640"/>
        <end position="1890"/>
    </location>
</feature>
<dbReference type="CDD" id="cd00155">
    <property type="entry name" value="RasGEF"/>
    <property type="match status" value="1"/>
</dbReference>
<dbReference type="EMBL" id="KV453857">
    <property type="protein sequence ID" value="ODV84396.1"/>
    <property type="molecule type" value="Genomic_DNA"/>
</dbReference>